<evidence type="ECO:0000256" key="3">
    <source>
        <dbReference type="ARBA" id="ARBA00023242"/>
    </source>
</evidence>
<comment type="subcellular location">
    <subcellularLocation>
        <location evidence="1">Nucleus</location>
    </subcellularLocation>
</comment>
<feature type="compositionally biased region" description="Low complexity" evidence="5">
    <location>
        <begin position="137"/>
        <end position="154"/>
    </location>
</feature>
<evidence type="ECO:0000256" key="4">
    <source>
        <dbReference type="RuleBase" id="RU004020"/>
    </source>
</evidence>
<dbReference type="InterPro" id="IPR000232">
    <property type="entry name" value="HSF_DNA-bd"/>
</dbReference>
<dbReference type="InParanoid" id="A0A1E7FWS3"/>
<feature type="domain" description="HSF-type DNA-binding" evidence="6">
    <location>
        <begin position="25"/>
        <end position="128"/>
    </location>
</feature>
<dbReference type="Proteomes" id="UP000095751">
    <property type="component" value="Unassembled WGS sequence"/>
</dbReference>
<name>A0A1E7FWS3_9STRA</name>
<feature type="region of interest" description="Disordered" evidence="5">
    <location>
        <begin position="136"/>
        <end position="167"/>
    </location>
</feature>
<accession>A0A1E7FWS3</accession>
<sequence length="239" mass="26474">MSAVEGALSSNLLALSYPRTGKRGVPQQFARRLYEMLQSESKLAITSPNQTVFISWSESGLAFRIHDVDGFTSSVLPKYFRTKKFSSFQRNLNLYGFAKMRRGPDTDKYAHQSFTRGNPELLLHIRKSSSASRRKMSAASIISDDSSDSSGSSSTRNRDANSETKLSPIISPRTIVDPFLSKTDTSSNLLSYERNTNQTWLTFRNQPLISKMSTCLPKTSGGGAGRLDLLALAVEHATF</sequence>
<dbReference type="PRINTS" id="PR00056">
    <property type="entry name" value="HSFDOMAIN"/>
</dbReference>
<dbReference type="SMART" id="SM00415">
    <property type="entry name" value="HSF"/>
    <property type="match status" value="1"/>
</dbReference>
<dbReference type="Pfam" id="PF00447">
    <property type="entry name" value="HSF_DNA-bind"/>
    <property type="match status" value="1"/>
</dbReference>
<dbReference type="KEGG" id="fcy:FRACYDRAFT_216140"/>
<evidence type="ECO:0000256" key="5">
    <source>
        <dbReference type="SAM" id="MobiDB-lite"/>
    </source>
</evidence>
<evidence type="ECO:0000256" key="1">
    <source>
        <dbReference type="ARBA" id="ARBA00004123"/>
    </source>
</evidence>
<reference evidence="7 8" key="1">
    <citation type="submission" date="2016-09" db="EMBL/GenBank/DDBJ databases">
        <title>Extensive genetic diversity and differential bi-allelic expression allows diatom success in the polar Southern Ocean.</title>
        <authorList>
            <consortium name="DOE Joint Genome Institute"/>
            <person name="Mock T."/>
            <person name="Otillar R.P."/>
            <person name="Strauss J."/>
            <person name="Dupont C."/>
            <person name="Frickenhaus S."/>
            <person name="Maumus F."/>
            <person name="Mcmullan M."/>
            <person name="Sanges R."/>
            <person name="Schmutz J."/>
            <person name="Toseland A."/>
            <person name="Valas R."/>
            <person name="Veluchamy A."/>
            <person name="Ward B.J."/>
            <person name="Allen A."/>
            <person name="Barry K."/>
            <person name="Falciatore A."/>
            <person name="Ferrante M."/>
            <person name="Fortunato A.E."/>
            <person name="Gloeckner G."/>
            <person name="Gruber A."/>
            <person name="Hipkin R."/>
            <person name="Janech M."/>
            <person name="Kroth P."/>
            <person name="Leese F."/>
            <person name="Lindquist E."/>
            <person name="Lyon B.R."/>
            <person name="Martin J."/>
            <person name="Mayer C."/>
            <person name="Parker M."/>
            <person name="Quesneville H."/>
            <person name="Raymond J."/>
            <person name="Uhlig C."/>
            <person name="Valentin K.U."/>
            <person name="Worden A.Z."/>
            <person name="Armbrust E.V."/>
            <person name="Bowler C."/>
            <person name="Green B."/>
            <person name="Moulton V."/>
            <person name="Van Oosterhout C."/>
            <person name="Grigoriev I."/>
        </authorList>
    </citation>
    <scope>NUCLEOTIDE SEQUENCE [LARGE SCALE GENOMIC DNA]</scope>
    <source>
        <strain evidence="7 8">CCMP1102</strain>
    </source>
</reference>
<dbReference type="PANTHER" id="PTHR10015">
    <property type="entry name" value="HEAT SHOCK TRANSCRIPTION FACTOR"/>
    <property type="match status" value="1"/>
</dbReference>
<dbReference type="SUPFAM" id="SSF46785">
    <property type="entry name" value="Winged helix' DNA-binding domain"/>
    <property type="match status" value="1"/>
</dbReference>
<dbReference type="InterPro" id="IPR036390">
    <property type="entry name" value="WH_DNA-bd_sf"/>
</dbReference>
<dbReference type="GO" id="GO:0003700">
    <property type="term" value="F:DNA-binding transcription factor activity"/>
    <property type="evidence" value="ECO:0007669"/>
    <property type="project" value="InterPro"/>
</dbReference>
<dbReference type="AlphaFoldDB" id="A0A1E7FWS3"/>
<keyword evidence="8" id="KW-1185">Reference proteome</keyword>
<dbReference type="GO" id="GO:0005634">
    <property type="term" value="C:nucleus"/>
    <property type="evidence" value="ECO:0007669"/>
    <property type="project" value="UniProtKB-SubCell"/>
</dbReference>
<evidence type="ECO:0000313" key="8">
    <source>
        <dbReference type="Proteomes" id="UP000095751"/>
    </source>
</evidence>
<comment type="similarity">
    <text evidence="4">Belongs to the HSF family.</text>
</comment>
<dbReference type="Gene3D" id="1.10.10.10">
    <property type="entry name" value="Winged helix-like DNA-binding domain superfamily/Winged helix DNA-binding domain"/>
    <property type="match status" value="1"/>
</dbReference>
<proteinExistence type="inferred from homology"/>
<keyword evidence="3" id="KW-0539">Nucleus</keyword>
<evidence type="ECO:0000259" key="6">
    <source>
        <dbReference type="SMART" id="SM00415"/>
    </source>
</evidence>
<dbReference type="EMBL" id="KV784353">
    <property type="protein sequence ID" value="OEU22586.1"/>
    <property type="molecule type" value="Genomic_DNA"/>
</dbReference>
<organism evidence="7 8">
    <name type="scientific">Fragilariopsis cylindrus CCMP1102</name>
    <dbReference type="NCBI Taxonomy" id="635003"/>
    <lineage>
        <taxon>Eukaryota</taxon>
        <taxon>Sar</taxon>
        <taxon>Stramenopiles</taxon>
        <taxon>Ochrophyta</taxon>
        <taxon>Bacillariophyta</taxon>
        <taxon>Bacillariophyceae</taxon>
        <taxon>Bacillariophycidae</taxon>
        <taxon>Bacillariales</taxon>
        <taxon>Bacillariaceae</taxon>
        <taxon>Fragilariopsis</taxon>
    </lineage>
</organism>
<dbReference type="OrthoDB" id="60033at2759"/>
<protein>
    <submittedName>
        <fullName evidence="7">Winged helix DNA-binding domain-containing protein</fullName>
    </submittedName>
</protein>
<evidence type="ECO:0000256" key="2">
    <source>
        <dbReference type="ARBA" id="ARBA00023125"/>
    </source>
</evidence>
<dbReference type="GO" id="GO:0043565">
    <property type="term" value="F:sequence-specific DNA binding"/>
    <property type="evidence" value="ECO:0007669"/>
    <property type="project" value="InterPro"/>
</dbReference>
<dbReference type="InterPro" id="IPR036388">
    <property type="entry name" value="WH-like_DNA-bd_sf"/>
</dbReference>
<evidence type="ECO:0000313" key="7">
    <source>
        <dbReference type="EMBL" id="OEU22586.1"/>
    </source>
</evidence>
<dbReference type="PANTHER" id="PTHR10015:SF427">
    <property type="entry name" value="HEAT SHOCK FACTOR PROTEIN"/>
    <property type="match status" value="1"/>
</dbReference>
<gene>
    <name evidence="7" type="ORF">FRACYDRAFT_216140</name>
</gene>
<keyword evidence="2 7" id="KW-0238">DNA-binding</keyword>